<comment type="caution">
    <text evidence="2">The sequence shown here is derived from an EMBL/GenBank/DDBJ whole genome shotgun (WGS) entry which is preliminary data.</text>
</comment>
<dbReference type="Proteomes" id="UP000821866">
    <property type="component" value="Chromosome 1"/>
</dbReference>
<accession>A0A9J6EXP6</accession>
<dbReference type="AlphaFoldDB" id="A0A9J6EXP6"/>
<organism evidence="2 3">
    <name type="scientific">Rhipicephalus microplus</name>
    <name type="common">Cattle tick</name>
    <name type="synonym">Boophilus microplus</name>
    <dbReference type="NCBI Taxonomy" id="6941"/>
    <lineage>
        <taxon>Eukaryota</taxon>
        <taxon>Metazoa</taxon>
        <taxon>Ecdysozoa</taxon>
        <taxon>Arthropoda</taxon>
        <taxon>Chelicerata</taxon>
        <taxon>Arachnida</taxon>
        <taxon>Acari</taxon>
        <taxon>Parasitiformes</taxon>
        <taxon>Ixodida</taxon>
        <taxon>Ixodoidea</taxon>
        <taxon>Ixodidae</taxon>
        <taxon>Rhipicephalinae</taxon>
        <taxon>Rhipicephalus</taxon>
        <taxon>Boophilus</taxon>
    </lineage>
</organism>
<keyword evidence="3" id="KW-1185">Reference proteome</keyword>
<evidence type="ECO:0000313" key="2">
    <source>
        <dbReference type="EMBL" id="KAH8039162.1"/>
    </source>
</evidence>
<feature type="region of interest" description="Disordered" evidence="1">
    <location>
        <begin position="1"/>
        <end position="81"/>
    </location>
</feature>
<evidence type="ECO:0000313" key="3">
    <source>
        <dbReference type="Proteomes" id="UP000821866"/>
    </source>
</evidence>
<protein>
    <submittedName>
        <fullName evidence="2">Uncharacterized protein</fullName>
    </submittedName>
</protein>
<proteinExistence type="predicted"/>
<feature type="compositionally biased region" description="Basic residues" evidence="1">
    <location>
        <begin position="18"/>
        <end position="32"/>
    </location>
</feature>
<dbReference type="EMBL" id="JABSTU010000001">
    <property type="protein sequence ID" value="KAH8039162.1"/>
    <property type="molecule type" value="Genomic_DNA"/>
</dbReference>
<reference evidence="2" key="1">
    <citation type="journal article" date="2020" name="Cell">
        <title>Large-Scale Comparative Analyses of Tick Genomes Elucidate Their Genetic Diversity and Vector Capacities.</title>
        <authorList>
            <consortium name="Tick Genome and Microbiome Consortium (TIGMIC)"/>
            <person name="Jia N."/>
            <person name="Wang J."/>
            <person name="Shi W."/>
            <person name="Du L."/>
            <person name="Sun Y."/>
            <person name="Zhan W."/>
            <person name="Jiang J.F."/>
            <person name="Wang Q."/>
            <person name="Zhang B."/>
            <person name="Ji P."/>
            <person name="Bell-Sakyi L."/>
            <person name="Cui X.M."/>
            <person name="Yuan T.T."/>
            <person name="Jiang B.G."/>
            <person name="Yang W.F."/>
            <person name="Lam T.T."/>
            <person name="Chang Q.C."/>
            <person name="Ding S.J."/>
            <person name="Wang X.J."/>
            <person name="Zhu J.G."/>
            <person name="Ruan X.D."/>
            <person name="Zhao L."/>
            <person name="Wei J.T."/>
            <person name="Ye R.Z."/>
            <person name="Que T.C."/>
            <person name="Du C.H."/>
            <person name="Zhou Y.H."/>
            <person name="Cheng J.X."/>
            <person name="Dai P.F."/>
            <person name="Guo W.B."/>
            <person name="Han X.H."/>
            <person name="Huang E.J."/>
            <person name="Li L.F."/>
            <person name="Wei W."/>
            <person name="Gao Y.C."/>
            <person name="Liu J.Z."/>
            <person name="Shao H.Z."/>
            <person name="Wang X."/>
            <person name="Wang C.C."/>
            <person name="Yang T.C."/>
            <person name="Huo Q.B."/>
            <person name="Li W."/>
            <person name="Chen H.Y."/>
            <person name="Chen S.E."/>
            <person name="Zhou L.G."/>
            <person name="Ni X.B."/>
            <person name="Tian J.H."/>
            <person name="Sheng Y."/>
            <person name="Liu T."/>
            <person name="Pan Y.S."/>
            <person name="Xia L.Y."/>
            <person name="Li J."/>
            <person name="Zhao F."/>
            <person name="Cao W.C."/>
        </authorList>
    </citation>
    <scope>NUCLEOTIDE SEQUENCE</scope>
    <source>
        <strain evidence="2">Rmic-2018</strain>
    </source>
</reference>
<gene>
    <name evidence="2" type="ORF">HPB51_005338</name>
</gene>
<name>A0A9J6EXP6_RHIMP</name>
<evidence type="ECO:0000256" key="1">
    <source>
        <dbReference type="SAM" id="MobiDB-lite"/>
    </source>
</evidence>
<reference evidence="2" key="2">
    <citation type="submission" date="2021-09" db="EMBL/GenBank/DDBJ databases">
        <authorList>
            <person name="Jia N."/>
            <person name="Wang J."/>
            <person name="Shi W."/>
            <person name="Du L."/>
            <person name="Sun Y."/>
            <person name="Zhan W."/>
            <person name="Jiang J."/>
            <person name="Wang Q."/>
            <person name="Zhang B."/>
            <person name="Ji P."/>
            <person name="Sakyi L.B."/>
            <person name="Cui X."/>
            <person name="Yuan T."/>
            <person name="Jiang B."/>
            <person name="Yang W."/>
            <person name="Lam T.T.-Y."/>
            <person name="Chang Q."/>
            <person name="Ding S."/>
            <person name="Wang X."/>
            <person name="Zhu J."/>
            <person name="Ruan X."/>
            <person name="Zhao L."/>
            <person name="Wei J."/>
            <person name="Que T."/>
            <person name="Du C."/>
            <person name="Cheng J."/>
            <person name="Dai P."/>
            <person name="Han X."/>
            <person name="Huang E."/>
            <person name="Gao Y."/>
            <person name="Liu J."/>
            <person name="Shao H."/>
            <person name="Ye R."/>
            <person name="Li L."/>
            <person name="Wei W."/>
            <person name="Wang X."/>
            <person name="Wang C."/>
            <person name="Huo Q."/>
            <person name="Li W."/>
            <person name="Guo W."/>
            <person name="Chen H."/>
            <person name="Chen S."/>
            <person name="Zhou L."/>
            <person name="Zhou L."/>
            <person name="Ni X."/>
            <person name="Tian J."/>
            <person name="Zhou Y."/>
            <person name="Sheng Y."/>
            <person name="Liu T."/>
            <person name="Pan Y."/>
            <person name="Xia L."/>
            <person name="Li J."/>
            <person name="Zhao F."/>
            <person name="Cao W."/>
        </authorList>
    </citation>
    <scope>NUCLEOTIDE SEQUENCE</scope>
    <source>
        <strain evidence="2">Rmic-2018</strain>
        <tissue evidence="2">Larvae</tissue>
    </source>
</reference>
<sequence length="146" mass="16294">MRVTPADCEWNECPGDSRRHRRQGRPIRKRRSSSGVRGREGHSIKPGARRTSSEIRAALGQPEVATTNQKSGTKAGGDDRRDSLGLVRYRRFVHVSLDKRIVLEKRGVANVFTSGILFFKAVNQCLQTPKQTAENMCNARIPPPVS</sequence>